<dbReference type="Gene3D" id="2.30.42.10">
    <property type="match status" value="1"/>
</dbReference>
<evidence type="ECO:0000256" key="2">
    <source>
        <dbReference type="ARBA" id="ARBA00022553"/>
    </source>
</evidence>
<dbReference type="InterPro" id="IPR021818">
    <property type="entry name" value="SIPA1L_C"/>
</dbReference>
<accession>A0A3Q3RU73</accession>
<dbReference type="PROSITE" id="PS50106">
    <property type="entry name" value="PDZ"/>
    <property type="match status" value="1"/>
</dbReference>
<dbReference type="PROSITE" id="PS50085">
    <property type="entry name" value="RAPGAP"/>
    <property type="match status" value="1"/>
</dbReference>
<dbReference type="Ensembl" id="ENSMAMT00000010337.2">
    <property type="protein sequence ID" value="ENSMAMP00000010080.2"/>
    <property type="gene ID" value="ENSMAMG00000006798.2"/>
</dbReference>
<feature type="region of interest" description="Disordered" evidence="5">
    <location>
        <begin position="1145"/>
        <end position="1183"/>
    </location>
</feature>
<dbReference type="SUPFAM" id="SSF50156">
    <property type="entry name" value="PDZ domain-like"/>
    <property type="match status" value="1"/>
</dbReference>
<feature type="compositionally biased region" description="Polar residues" evidence="5">
    <location>
        <begin position="1340"/>
        <end position="1349"/>
    </location>
</feature>
<feature type="compositionally biased region" description="Basic and acidic residues" evidence="5">
    <location>
        <begin position="1492"/>
        <end position="1501"/>
    </location>
</feature>
<feature type="compositionally biased region" description="Polar residues" evidence="5">
    <location>
        <begin position="1070"/>
        <end position="1085"/>
    </location>
</feature>
<dbReference type="Proteomes" id="UP000261640">
    <property type="component" value="Unplaced"/>
</dbReference>
<dbReference type="InterPro" id="IPR001478">
    <property type="entry name" value="PDZ"/>
</dbReference>
<proteinExistence type="predicted"/>
<dbReference type="Pfam" id="PF11881">
    <property type="entry name" value="SPAR_C"/>
    <property type="match status" value="1"/>
</dbReference>
<dbReference type="InterPro" id="IPR036034">
    <property type="entry name" value="PDZ_sf"/>
</dbReference>
<feature type="compositionally biased region" description="Low complexity" evidence="5">
    <location>
        <begin position="1254"/>
        <end position="1271"/>
    </location>
</feature>
<feature type="compositionally biased region" description="Polar residues" evidence="5">
    <location>
        <begin position="1235"/>
        <end position="1246"/>
    </location>
</feature>
<dbReference type="Pfam" id="PF02145">
    <property type="entry name" value="Rap_GAP"/>
    <property type="match status" value="1"/>
</dbReference>
<organism evidence="8 9">
    <name type="scientific">Mastacembelus armatus</name>
    <name type="common">zig-zag eel</name>
    <dbReference type="NCBI Taxonomy" id="205130"/>
    <lineage>
        <taxon>Eukaryota</taxon>
        <taxon>Metazoa</taxon>
        <taxon>Chordata</taxon>
        <taxon>Craniata</taxon>
        <taxon>Vertebrata</taxon>
        <taxon>Euteleostomi</taxon>
        <taxon>Actinopterygii</taxon>
        <taxon>Neopterygii</taxon>
        <taxon>Teleostei</taxon>
        <taxon>Neoteleostei</taxon>
        <taxon>Acanthomorphata</taxon>
        <taxon>Anabantaria</taxon>
        <taxon>Synbranchiformes</taxon>
        <taxon>Mastacembelidae</taxon>
        <taxon>Mastacembelus</taxon>
    </lineage>
</organism>
<dbReference type="InterPro" id="IPR000331">
    <property type="entry name" value="Rap/Ran_GAP_dom"/>
</dbReference>
<feature type="compositionally biased region" description="Polar residues" evidence="5">
    <location>
        <begin position="1172"/>
        <end position="1183"/>
    </location>
</feature>
<evidence type="ECO:0000256" key="3">
    <source>
        <dbReference type="ARBA" id="ARBA00023054"/>
    </source>
</evidence>
<dbReference type="GO" id="GO:0051056">
    <property type="term" value="P:regulation of small GTPase mediated signal transduction"/>
    <property type="evidence" value="ECO:0007669"/>
    <property type="project" value="InterPro"/>
</dbReference>
<dbReference type="GO" id="GO:0005737">
    <property type="term" value="C:cytoplasm"/>
    <property type="evidence" value="ECO:0007669"/>
    <property type="project" value="TreeGrafter"/>
</dbReference>
<feature type="coiled-coil region" evidence="4">
    <location>
        <begin position="1681"/>
        <end position="1722"/>
    </location>
</feature>
<dbReference type="PANTHER" id="PTHR15711">
    <property type="entry name" value="RAP GTPASE-ACTIVATING PROTEIN"/>
    <property type="match status" value="1"/>
</dbReference>
<feature type="compositionally biased region" description="Low complexity" evidence="5">
    <location>
        <begin position="355"/>
        <end position="374"/>
    </location>
</feature>
<dbReference type="OrthoDB" id="2499658at2759"/>
<evidence type="ECO:0000259" key="6">
    <source>
        <dbReference type="PROSITE" id="PS50085"/>
    </source>
</evidence>
<feature type="region of interest" description="Disordered" evidence="5">
    <location>
        <begin position="131"/>
        <end position="205"/>
    </location>
</feature>
<dbReference type="FunFam" id="3.40.50.11210:FF:000002">
    <property type="entry name" value="Signal-induced proliferation-associated 1-like protein 1"/>
    <property type="match status" value="1"/>
</dbReference>
<evidence type="ECO:0000256" key="4">
    <source>
        <dbReference type="SAM" id="Coils"/>
    </source>
</evidence>
<feature type="compositionally biased region" description="Low complexity" evidence="5">
    <location>
        <begin position="1148"/>
        <end position="1162"/>
    </location>
</feature>
<dbReference type="GeneTree" id="ENSGT00940000155944"/>
<dbReference type="Pfam" id="PF21022">
    <property type="entry name" value="Rap-GAP_dimer"/>
    <property type="match status" value="1"/>
</dbReference>
<keyword evidence="9" id="KW-1185">Reference proteome</keyword>
<keyword evidence="3 4" id="KW-0175">Coiled coil</keyword>
<dbReference type="Pfam" id="PF00595">
    <property type="entry name" value="PDZ"/>
    <property type="match status" value="1"/>
</dbReference>
<reference evidence="8" key="2">
    <citation type="submission" date="2025-09" db="UniProtKB">
        <authorList>
            <consortium name="Ensembl"/>
        </authorList>
    </citation>
    <scope>IDENTIFICATION</scope>
</reference>
<dbReference type="SMART" id="SM00228">
    <property type="entry name" value="PDZ"/>
    <property type="match status" value="1"/>
</dbReference>
<feature type="compositionally biased region" description="Polar residues" evidence="5">
    <location>
        <begin position="1528"/>
        <end position="1550"/>
    </location>
</feature>
<feature type="domain" description="Rap-GAP" evidence="6">
    <location>
        <begin position="599"/>
        <end position="816"/>
    </location>
</feature>
<evidence type="ECO:0000256" key="1">
    <source>
        <dbReference type="ARBA" id="ARBA00022468"/>
    </source>
</evidence>
<name>A0A3Q3RU73_9TELE</name>
<feature type="region of interest" description="Disordered" evidence="5">
    <location>
        <begin position="1299"/>
        <end position="1599"/>
    </location>
</feature>
<feature type="region of interest" description="Disordered" evidence="5">
    <location>
        <begin position="238"/>
        <end position="303"/>
    </location>
</feature>
<dbReference type="SUPFAM" id="SSF111347">
    <property type="entry name" value="Rap/Ran-GAP"/>
    <property type="match status" value="1"/>
</dbReference>
<keyword evidence="2" id="KW-0597">Phosphoprotein</keyword>
<evidence type="ECO:0000259" key="7">
    <source>
        <dbReference type="PROSITE" id="PS50106"/>
    </source>
</evidence>
<dbReference type="InParanoid" id="A0A3Q3RU73"/>
<dbReference type="CDD" id="cd06745">
    <property type="entry name" value="PDZ_SIPA1-like"/>
    <property type="match status" value="1"/>
</dbReference>
<feature type="region of interest" description="Disordered" evidence="5">
    <location>
        <begin position="1070"/>
        <end position="1125"/>
    </location>
</feature>
<reference evidence="8" key="1">
    <citation type="submission" date="2025-08" db="UniProtKB">
        <authorList>
            <consortium name="Ensembl"/>
        </authorList>
    </citation>
    <scope>IDENTIFICATION</scope>
</reference>
<sequence length="1745" mass="190804">MTSLKRPPMERTVSGSIPATDEFYTRHLRLVNGGVVPTRTDNVHATVSTGVPKMGVRARVADWPPRKDIAGALWHSGVESENSGMPSVGKSHIRLGSVISPQDSSMLRNIHNTLKNRTQAQANNYSTDTCYLAPGDYRGPANRSSRQRRIRQRSNSDMTIGEMEGSGDSGEDWGPSSGAKWSPLHREYGSTSSIDQHGPSGESFFEMLKGYQGDKIDQRSPAPEKLEDMLNVGPKQAIIDFPEETDNQTPKTKDRDKPPKRRSKSETGGESIFRKLRNVRGESDSPRAGSDIEDSRTEDLGPPLKPWLCQKGFAHYDVQSMLFDLNEVIQLRQTAGKRKNTTTGASAAAVASATSTLSSTHSLPYSSPSGSQEELSSRDSPGLDAGDEQSNEMLLSCPCFRNEIGTDGNGRRRLGGGGAGYHGLVSGVTNDRVNSSSGNLNGEGKLYEASVSTHCSNAGVAVLEGPKEGPSTLSEKGKQYIVEHVDLGAYYYRKFFYLREHWNYFGIDEALGPVAVSLRREKLEEDKEHGQQYNYRLIFRTSELTTLRGSILEDAVPSTSKHGTTRGLPIKEVLEYLLPELDLSCLRLALNTPKVTEQLMKLDEQGLSFQVKVGVMYCRAGQSTEEEMYNNETAGPALEEFLQLLGEKVRLKGFTKYRAQLDTKTDSTGTHSLYTSYKDYEIMFHVSTLLPYTPNNKQQLLRKRHIGNDIVTIVFQEPGAHPFTPKAIRSHFQHVFIVVRVHNPCSDSTCYSVAVTRSQDVPSFGPPIPKGVTFPKSTVFRDFLLAKVINAENAAHKSEKFGAMATRTRQEYLRDLAERHVTSTPVEPTGKFPFISLAHKRREKVRPYSGAELRSLGAVTWQVHAEDQVAGAERECLLAISNDFIILLDQEAKAVVFNCATRDVIGWSTGSPASMKIYYERGESVSLRSINNNTEDFGEVVKRLELLTKGSQTTEMTLRRNALGQLGFHVNFEGIVAEVEPYGYAWQAGLRQGSRLVEICKVAVASLSHEQMIDLLRTSVTVKVVIIPPHEDSTPRRGCSEIYHMPLVDYKNHKEGMPYELKFPFRPTNNNTKWPRTSSSPQTRAAGTGGTLIKAPPADFSDRNSAAIPRSVSSDGRPLNPKRYSPSNDNYALACSIVMGRTLHSTNSPSSHSYTDTMSSSHWRQKSMPDGFNNNSCQSPVSSVRQAGDVVNGVKVCSSSGVGWSRTGEGDAASRLGEKTSADTVVSKVVIPRLQEQSNHMSPNKSTKVDAPYSSSQSSSNTLSSNASSSAHSDEKWYEVGSRSGVRSDLELNGYLQGTSADSGIDTTSFTATQSSTSSSTGAFKAKEKIPWQDDLAISQRATDTSPPTKDTLVATVGSENPAKSPSAFPDTGSYSLSDVASHSSTLSSGHSGSPMGQGCGPMSPQEEATAPVTSPTSQNPQSPGTKSFYPRQGATSKYLIGWRKPGGTVNSVDFGSTRKRHQSDGLLGGQPQLRANLRGSQSPQRHTAKSSLEEDLKKLITLDSPPPTTCEEKPLFPGPLPSRRSLQRTLSDESIYSGQREPPSSGQRDTPTDLLFSCSTMPRSPTTRNGPSRRASHKSLGDLSAPQSSELEQERKRQQLQEPVLMPLPDAGADGPLDWAHLVDAAKAFEEQRLVFLAAQEESSMAESAVATSPQQAEPQAAPLRQPSPGETPACLMGKVSQLESMVKALQEDLKKEKDAKASLQAQIQSLREDNQRLLEESYSASAKLKKFTEILWSNLKGTI</sequence>
<evidence type="ECO:0000313" key="8">
    <source>
        <dbReference type="Ensembl" id="ENSMAMP00000010080.2"/>
    </source>
</evidence>
<dbReference type="Gene3D" id="3.40.50.11210">
    <property type="entry name" value="Rap/Ran-GAP"/>
    <property type="match status" value="1"/>
</dbReference>
<evidence type="ECO:0000313" key="9">
    <source>
        <dbReference type="Proteomes" id="UP000261640"/>
    </source>
</evidence>
<feature type="domain" description="PDZ" evidence="7">
    <location>
        <begin position="955"/>
        <end position="1031"/>
    </location>
</feature>
<dbReference type="InterPro" id="IPR035974">
    <property type="entry name" value="Rap/Ran-GAP_sf"/>
</dbReference>
<feature type="region of interest" description="Disordered" evidence="5">
    <location>
        <begin position="1233"/>
        <end position="1283"/>
    </location>
</feature>
<evidence type="ECO:0000256" key="5">
    <source>
        <dbReference type="SAM" id="MobiDB-lite"/>
    </source>
</evidence>
<dbReference type="Gene3D" id="6.10.140.210">
    <property type="match status" value="1"/>
</dbReference>
<protein>
    <submittedName>
        <fullName evidence="8">Uncharacterized protein</fullName>
    </submittedName>
</protein>
<keyword evidence="1" id="KW-0343">GTPase activation</keyword>
<feature type="compositionally biased region" description="Polar residues" evidence="5">
    <location>
        <begin position="1558"/>
        <end position="1571"/>
    </location>
</feature>
<feature type="region of interest" description="Disordered" evidence="5">
    <location>
        <begin position="355"/>
        <end position="388"/>
    </location>
</feature>
<dbReference type="GO" id="GO:0005096">
    <property type="term" value="F:GTPase activator activity"/>
    <property type="evidence" value="ECO:0007669"/>
    <property type="project" value="UniProtKB-KW"/>
</dbReference>
<dbReference type="PANTHER" id="PTHR15711:SF10">
    <property type="entry name" value="SIGNAL-INDUCED PROLIFERATION-ASSOCIATED 1-LIKE PROTEIN 1"/>
    <property type="match status" value="1"/>
</dbReference>
<dbReference type="InterPro" id="IPR050989">
    <property type="entry name" value="Rap1_Ran_GAP"/>
</dbReference>
<feature type="region of interest" description="Disordered" evidence="5">
    <location>
        <begin position="1647"/>
        <end position="1676"/>
    </location>
</feature>
<feature type="compositionally biased region" description="Polar residues" evidence="5">
    <location>
        <begin position="1412"/>
        <end position="1426"/>
    </location>
</feature>
<feature type="compositionally biased region" description="Low complexity" evidence="5">
    <location>
        <begin position="1307"/>
        <end position="1321"/>
    </location>
</feature>
<feature type="compositionally biased region" description="Low complexity" evidence="5">
    <location>
        <begin position="1382"/>
        <end position="1394"/>
    </location>
</feature>